<evidence type="ECO:0000256" key="7">
    <source>
        <dbReference type="ARBA" id="ARBA00022989"/>
    </source>
</evidence>
<dbReference type="InterPro" id="IPR036259">
    <property type="entry name" value="MFS_trans_sf"/>
</dbReference>
<keyword evidence="8 11" id="KW-0472">Membrane</keyword>
<dbReference type="Proteomes" id="UP000323521">
    <property type="component" value="Chromosome"/>
</dbReference>
<dbReference type="Gene3D" id="1.20.1250.20">
    <property type="entry name" value="MFS general substrate transporter like domains"/>
    <property type="match status" value="2"/>
</dbReference>
<comment type="function">
    <text evidence="9">May be a proton symporter involved in the uptake of osmolytes such as proline and glycine betaine.</text>
</comment>
<dbReference type="GO" id="GO:0015293">
    <property type="term" value="F:symporter activity"/>
    <property type="evidence" value="ECO:0007669"/>
    <property type="project" value="UniProtKB-KW"/>
</dbReference>
<keyword evidence="5 11" id="KW-0812">Transmembrane</keyword>
<evidence type="ECO:0000256" key="6">
    <source>
        <dbReference type="ARBA" id="ARBA00022847"/>
    </source>
</evidence>
<dbReference type="RefSeq" id="WP_148135934.1">
    <property type="nucleotide sequence ID" value="NZ_CP017634.1"/>
</dbReference>
<evidence type="ECO:0000259" key="12">
    <source>
        <dbReference type="PROSITE" id="PS50850"/>
    </source>
</evidence>
<sequence length="433" mass="47312">MSTPELAINRPQKSSKMKTIVGGTIGNVLEWFDYGLYGYFAAVISANFFQSKDPLTALMLTFAVFGVGFVMRPFGGIVFGHLADKAGRRTTLSATVVMMGLGTFIVGCLPTADQVGVLAPILLVTCRLLQGMATGGEWGTCTSFLAEYATPFNRGYIVSWASVTMAGGLLLGSLCGVLLSNLMSQEALYSWGWRIPFMSGLIIAIYGYYIRRGLEETPVFEKAVQNCEVSKSPLIEVLQHHRKELLALIFLIAGATTSYWLILTYMTTFIIKILELPATTAFGLNSLLLITYMICLPFFGMLTDRIGRKKQMLIAYGAFALLDYPLFSILSSTSNLAVMIFVIEALGIILAMAIAAGMPMVAEMFPTRVRASGFGIGYNIGQALFGGTCTFIVTWLIKATGNPNSVAIYLVILVLITFFDVLLFIPESYRKEF</sequence>
<gene>
    <name evidence="13" type="ORF">DCMF_19300</name>
</gene>
<dbReference type="AlphaFoldDB" id="A0A3G1KW01"/>
<evidence type="ECO:0000256" key="9">
    <source>
        <dbReference type="ARBA" id="ARBA00037295"/>
    </source>
</evidence>
<keyword evidence="3" id="KW-0813">Transport</keyword>
<feature type="transmembrane region" description="Helical" evidence="11">
    <location>
        <begin position="157"/>
        <end position="179"/>
    </location>
</feature>
<dbReference type="EMBL" id="CP017634">
    <property type="protein sequence ID" value="ATW26611.1"/>
    <property type="molecule type" value="Genomic_DNA"/>
</dbReference>
<dbReference type="PANTHER" id="PTHR43528:SF1">
    <property type="entry name" value="ALPHA-KETOGLUTARATE PERMEASE"/>
    <property type="match status" value="1"/>
</dbReference>
<evidence type="ECO:0000256" key="2">
    <source>
        <dbReference type="ARBA" id="ARBA00008240"/>
    </source>
</evidence>
<evidence type="ECO:0000313" key="14">
    <source>
        <dbReference type="Proteomes" id="UP000323521"/>
    </source>
</evidence>
<dbReference type="InterPro" id="IPR051084">
    <property type="entry name" value="H+-coupled_symporters"/>
</dbReference>
<feature type="transmembrane region" description="Helical" evidence="11">
    <location>
        <begin position="191"/>
        <end position="210"/>
    </location>
</feature>
<evidence type="ECO:0000256" key="5">
    <source>
        <dbReference type="ARBA" id="ARBA00022692"/>
    </source>
</evidence>
<dbReference type="InterPro" id="IPR005829">
    <property type="entry name" value="Sugar_transporter_CS"/>
</dbReference>
<dbReference type="Pfam" id="PF07690">
    <property type="entry name" value="MFS_1"/>
    <property type="match status" value="1"/>
</dbReference>
<name>A0A3G1KW01_FORW1</name>
<comment type="similarity">
    <text evidence="2">Belongs to the major facilitator superfamily. Metabolite:H+ Symporter (MHS) family (TC 2.A.1.6) family.</text>
</comment>
<dbReference type="Pfam" id="PF00083">
    <property type="entry name" value="Sugar_tr"/>
    <property type="match status" value="1"/>
</dbReference>
<keyword evidence="4" id="KW-1003">Cell membrane</keyword>
<dbReference type="PANTHER" id="PTHR43528">
    <property type="entry name" value="ALPHA-KETOGLUTARATE PERMEASE"/>
    <property type="match status" value="1"/>
</dbReference>
<dbReference type="InterPro" id="IPR005828">
    <property type="entry name" value="MFS_sugar_transport-like"/>
</dbReference>
<protein>
    <recommendedName>
        <fullName evidence="10">Putative proline/betaine transporter</fullName>
    </recommendedName>
</protein>
<dbReference type="GO" id="GO:0005886">
    <property type="term" value="C:plasma membrane"/>
    <property type="evidence" value="ECO:0007669"/>
    <property type="project" value="UniProtKB-SubCell"/>
</dbReference>
<feature type="transmembrane region" description="Helical" evidence="11">
    <location>
        <begin position="245"/>
        <end position="262"/>
    </location>
</feature>
<dbReference type="SUPFAM" id="SSF103473">
    <property type="entry name" value="MFS general substrate transporter"/>
    <property type="match status" value="1"/>
</dbReference>
<dbReference type="KEGG" id="fwa:DCMF_19300"/>
<dbReference type="InterPro" id="IPR020846">
    <property type="entry name" value="MFS_dom"/>
</dbReference>
<evidence type="ECO:0000256" key="4">
    <source>
        <dbReference type="ARBA" id="ARBA00022475"/>
    </source>
</evidence>
<evidence type="ECO:0000256" key="1">
    <source>
        <dbReference type="ARBA" id="ARBA00004651"/>
    </source>
</evidence>
<evidence type="ECO:0000256" key="3">
    <source>
        <dbReference type="ARBA" id="ARBA00022448"/>
    </source>
</evidence>
<keyword evidence="14" id="KW-1185">Reference proteome</keyword>
<feature type="transmembrane region" description="Helical" evidence="11">
    <location>
        <begin position="20"/>
        <end position="49"/>
    </location>
</feature>
<comment type="subcellular location">
    <subcellularLocation>
        <location evidence="1">Cell membrane</location>
        <topology evidence="1">Multi-pass membrane protein</topology>
    </subcellularLocation>
</comment>
<dbReference type="PROSITE" id="PS00217">
    <property type="entry name" value="SUGAR_TRANSPORT_2"/>
    <property type="match status" value="1"/>
</dbReference>
<keyword evidence="6" id="KW-0769">Symport</keyword>
<dbReference type="FunFam" id="1.20.1250.20:FF:000001">
    <property type="entry name" value="Dicarboxylate MFS transporter"/>
    <property type="match status" value="1"/>
</dbReference>
<evidence type="ECO:0000256" key="8">
    <source>
        <dbReference type="ARBA" id="ARBA00023136"/>
    </source>
</evidence>
<reference evidence="13 14" key="1">
    <citation type="submission" date="2016-10" db="EMBL/GenBank/DDBJ databases">
        <title>Complete Genome Sequence of Peptococcaceae strain DCMF.</title>
        <authorList>
            <person name="Edwards R.J."/>
            <person name="Holland S.I."/>
            <person name="Deshpande N.P."/>
            <person name="Wong Y.K."/>
            <person name="Ertan H."/>
            <person name="Manefield M."/>
            <person name="Russell T.L."/>
            <person name="Lee M.J."/>
        </authorList>
    </citation>
    <scope>NUCLEOTIDE SEQUENCE [LARGE SCALE GENOMIC DNA]</scope>
    <source>
        <strain evidence="13 14">DCMF</strain>
    </source>
</reference>
<feature type="transmembrane region" description="Helical" evidence="11">
    <location>
        <begin position="313"/>
        <end position="330"/>
    </location>
</feature>
<feature type="transmembrane region" description="Helical" evidence="11">
    <location>
        <begin position="374"/>
        <end position="394"/>
    </location>
</feature>
<keyword evidence="7 11" id="KW-1133">Transmembrane helix</keyword>
<dbReference type="PROSITE" id="PS50850">
    <property type="entry name" value="MFS"/>
    <property type="match status" value="1"/>
</dbReference>
<feature type="transmembrane region" description="Helical" evidence="11">
    <location>
        <begin position="406"/>
        <end position="425"/>
    </location>
</feature>
<dbReference type="OrthoDB" id="9783227at2"/>
<evidence type="ECO:0000313" key="13">
    <source>
        <dbReference type="EMBL" id="ATW26611.1"/>
    </source>
</evidence>
<organism evidence="13 14">
    <name type="scientific">Formimonas warabiya</name>
    <dbReference type="NCBI Taxonomy" id="1761012"/>
    <lineage>
        <taxon>Bacteria</taxon>
        <taxon>Bacillati</taxon>
        <taxon>Bacillota</taxon>
        <taxon>Clostridia</taxon>
        <taxon>Eubacteriales</taxon>
        <taxon>Peptococcaceae</taxon>
        <taxon>Candidatus Formimonas</taxon>
    </lineage>
</organism>
<feature type="domain" description="Major facilitator superfamily (MFS) profile" evidence="12">
    <location>
        <begin position="19"/>
        <end position="429"/>
    </location>
</feature>
<evidence type="ECO:0000256" key="11">
    <source>
        <dbReference type="SAM" id="Phobius"/>
    </source>
</evidence>
<evidence type="ECO:0000256" key="10">
    <source>
        <dbReference type="ARBA" id="ARBA00039918"/>
    </source>
</evidence>
<feature type="transmembrane region" description="Helical" evidence="11">
    <location>
        <begin position="282"/>
        <end position="301"/>
    </location>
</feature>
<feature type="transmembrane region" description="Helical" evidence="11">
    <location>
        <begin position="336"/>
        <end position="362"/>
    </location>
</feature>
<feature type="transmembrane region" description="Helical" evidence="11">
    <location>
        <begin position="55"/>
        <end position="79"/>
    </location>
</feature>
<proteinExistence type="inferred from homology"/>
<dbReference type="InterPro" id="IPR011701">
    <property type="entry name" value="MFS"/>
</dbReference>
<accession>A0A3G1KW01</accession>